<dbReference type="EMBL" id="JAAATY010000001">
    <property type="protein sequence ID" value="NRN63051.1"/>
    <property type="molecule type" value="Genomic_DNA"/>
</dbReference>
<accession>A0ABX2EVJ6</accession>
<keyword evidence="2" id="KW-1185">Reference proteome</keyword>
<dbReference type="RefSeq" id="WP_173123437.1">
    <property type="nucleotide sequence ID" value="NZ_CBCSGW010000039.1"/>
</dbReference>
<sequence length="1272" mass="138562">MHYFGEYNHIYFLMSGWTITGLCDRAHRGETVGFVESEPVDLAAVPREESTVVVGGATTPPYMIRPDKFGRTLRYERIENAGTGTSAARLHVDLPDHVLYRIAWQSPPDDAGTFELAPGVRLSVSTTLPWTYDGTTFQAITGDQPGTVSFLVEIRRSVPQVRDTVIVARTGHERAAVMVRAGLGAGFVPCFVVDDRAEVPDLLAGLTVKDLVTLGFADSAEDVGDSDRLTLTAPDREEAYGPALALAVAAGARLRFADVDRLTLSDGSAEWALPDVLGTPLEVFGDATDELVVCETSLADLLICQAVGYASLWGCRIAFIPPVGDVGPFTDATALTRRAADAVPDSLRTPDARTLTVFTRTLPLHLTPTRHGARWMDRYAVAHLPGQTASTLVPRSLDYESRPVPAVSLGVVFDALGVLATERTVYEERLAAGLSAPIVLSAEHARRTVLHELVQAVDTDLLLIIAHGRDDYFDDGVNERIRDATIRHWRTRGTPIVINNSCGSWTSTGSAFVAAGARAVIGTLWPVANDLAIRVGERVADHLHERELVAALKDAVSGDADAAAYLYVGVPHARVSSRASVDEDETVAVLANLLTTLFDCMHELVGANKIDEAEALHDATVPALRERFLALAEPDQPVQPHLPPPMAQASVVDIDYVLAGRSITLLLDVRRAAPWERHREIAHRLARLADLAYRELVTWDERNGRPARAFSLDHALRHYMFAAACALPVGVVLAEAGEPGLTEKARWCLRVAASLIARPGHPGTDGDLPDDVVIAQVKTGLRVSAQQVTGPGGTVRVDLLDGSGVNRSTVLHHFAEIHERLGNQQSAKRFHDAIDGPGSQSDVHTESAAAARRLRDAARDGQEVPKGFARQALRRTDAIERLVTRAELRGEILGALATYHASRGDHHLARAAIGEIARDMTELGVRPSNPFNALVVWYYEQGDFDRSMSCATHNAEVLLQARHFEAAARDCGFVARVALRAYQRKPETKRLRTFFEYSGKMGRILKAQPAVRATLSEQSTDIWDNTVSIWRQVADRGDWRLALRGYTAQKAWPQGQARPDYELLANAAHPRNVAAVKQLAADGSLARIGNVSIGGDFLVDTHLTTYWEDMYGAGDDPETVYGICPSLGQEQTEATVVAGVAVYELSNYDEVRISQVGASLRDAAGDQGGFYVETWGSTMLRYDLTIELARGLVPLMVMYRPKSGASPHTQIMFEPTGCVIELTAADAPWLGEISMYVGKVTTEFYDRTFVQLPYTIPLDFPTYNRFSGPFPG</sequence>
<evidence type="ECO:0000313" key="1">
    <source>
        <dbReference type="EMBL" id="NRN63051.1"/>
    </source>
</evidence>
<organism evidence="1 2">
    <name type="scientific">Kibdelosporangium persicum</name>
    <dbReference type="NCBI Taxonomy" id="2698649"/>
    <lineage>
        <taxon>Bacteria</taxon>
        <taxon>Bacillati</taxon>
        <taxon>Actinomycetota</taxon>
        <taxon>Actinomycetes</taxon>
        <taxon>Pseudonocardiales</taxon>
        <taxon>Pseudonocardiaceae</taxon>
        <taxon>Kibdelosporangium</taxon>
    </lineage>
</organism>
<name>A0ABX2EVJ6_9PSEU</name>
<comment type="caution">
    <text evidence="1">The sequence shown here is derived from an EMBL/GenBank/DDBJ whole genome shotgun (WGS) entry which is preliminary data.</text>
</comment>
<protein>
    <recommendedName>
        <fullName evidence="3">CHAT domain-containing protein</fullName>
    </recommendedName>
</protein>
<evidence type="ECO:0008006" key="3">
    <source>
        <dbReference type="Google" id="ProtNLM"/>
    </source>
</evidence>
<dbReference type="Proteomes" id="UP000763557">
    <property type="component" value="Unassembled WGS sequence"/>
</dbReference>
<proteinExistence type="predicted"/>
<gene>
    <name evidence="1" type="ORF">GC106_2520</name>
</gene>
<evidence type="ECO:0000313" key="2">
    <source>
        <dbReference type="Proteomes" id="UP000763557"/>
    </source>
</evidence>
<reference evidence="1 2" key="1">
    <citation type="submission" date="2020-01" db="EMBL/GenBank/DDBJ databases">
        <title>Kibdelosporangium persica a novel Actinomycetes from a hot desert in Iran.</title>
        <authorList>
            <person name="Safaei N."/>
            <person name="Zaburannyi N."/>
            <person name="Mueller R."/>
            <person name="Wink J."/>
        </authorList>
    </citation>
    <scope>NUCLEOTIDE SEQUENCE [LARGE SCALE GENOMIC DNA]</scope>
    <source>
        <strain evidence="1 2">4NS15</strain>
    </source>
</reference>